<protein>
    <submittedName>
        <fullName evidence="1">DUF3280 domain-containing protein</fullName>
    </submittedName>
</protein>
<gene>
    <name evidence="1" type="ORF">V3H18_05210</name>
</gene>
<comment type="caution">
    <text evidence="1">The sequence shown here is derived from an EMBL/GenBank/DDBJ whole genome shotgun (WGS) entry which is preliminary data.</text>
</comment>
<accession>A0ABU7XEX2</accession>
<sequence length="163" mass="17931">MSALIAMPRAEQTAPESAAPIKIAVFDMELEDYSAGGPIAGESPAETARLKLVTGQLRDQLAKSGRYQLVDVSTAHTKEMSDHWLRKCNGCEANIAKSLGADRSLLGVFQKVSVMEQTLVFRIRDAQSGALIDQPVIDYRGSTDESWSRASNRLTKHRLLDER</sequence>
<dbReference type="Proteomes" id="UP001350748">
    <property type="component" value="Unassembled WGS sequence"/>
</dbReference>
<organism evidence="1 2">
    <name type="scientific">Methylocystis borbori</name>
    <dbReference type="NCBI Taxonomy" id="3118750"/>
    <lineage>
        <taxon>Bacteria</taxon>
        <taxon>Pseudomonadati</taxon>
        <taxon>Pseudomonadota</taxon>
        <taxon>Alphaproteobacteria</taxon>
        <taxon>Hyphomicrobiales</taxon>
        <taxon>Methylocystaceae</taxon>
        <taxon>Methylocystis</taxon>
    </lineage>
</organism>
<reference evidence="1 2" key="1">
    <citation type="submission" date="2024-02" db="EMBL/GenBank/DDBJ databases">
        <authorList>
            <person name="Grouzdev D."/>
        </authorList>
    </citation>
    <scope>NUCLEOTIDE SEQUENCE [LARGE SCALE GENOMIC DNA]</scope>
    <source>
        <strain evidence="1 2">9N</strain>
    </source>
</reference>
<dbReference type="EMBL" id="JAZHYN010000010">
    <property type="protein sequence ID" value="MEF3365929.1"/>
    <property type="molecule type" value="Genomic_DNA"/>
</dbReference>
<evidence type="ECO:0000313" key="1">
    <source>
        <dbReference type="EMBL" id="MEF3365929.1"/>
    </source>
</evidence>
<dbReference type="InterPro" id="IPR021698">
    <property type="entry name" value="DUF3280"/>
</dbReference>
<dbReference type="RefSeq" id="WP_332080881.1">
    <property type="nucleotide sequence ID" value="NZ_JAZHYN010000010.1"/>
</dbReference>
<keyword evidence="2" id="KW-1185">Reference proteome</keyword>
<evidence type="ECO:0000313" key="2">
    <source>
        <dbReference type="Proteomes" id="UP001350748"/>
    </source>
</evidence>
<dbReference type="Pfam" id="PF11684">
    <property type="entry name" value="DUF3280"/>
    <property type="match status" value="1"/>
</dbReference>
<name>A0ABU7XEX2_9HYPH</name>
<proteinExistence type="predicted"/>